<organism evidence="2 3">
    <name type="scientific">Spiribacter pallidus</name>
    <dbReference type="NCBI Taxonomy" id="1987936"/>
    <lineage>
        <taxon>Bacteria</taxon>
        <taxon>Pseudomonadati</taxon>
        <taxon>Pseudomonadota</taxon>
        <taxon>Gammaproteobacteria</taxon>
        <taxon>Chromatiales</taxon>
        <taxon>Ectothiorhodospiraceae</taxon>
        <taxon>Spiribacter</taxon>
    </lineage>
</organism>
<reference evidence="2 3" key="1">
    <citation type="submission" date="2024-02" db="EMBL/GenBank/DDBJ databases">
        <title>New especies of Spiribacter isolated from saline water.</title>
        <authorList>
            <person name="Leon M.J."/>
            <person name="De La Haba R."/>
            <person name="Sanchez-Porro C."/>
            <person name="Ventosa A."/>
        </authorList>
    </citation>
    <scope>NUCLEOTIDE SEQUENCE [LARGE SCALE GENOMIC DNA]</scope>
    <source>
        <strain evidence="3">ag22IC6-390</strain>
    </source>
</reference>
<dbReference type="PANTHER" id="PTHR42695:SF5">
    <property type="entry name" value="GLUTAMINE AMIDOTRANSFERASE YLR126C-RELATED"/>
    <property type="match status" value="1"/>
</dbReference>
<dbReference type="GO" id="GO:0016787">
    <property type="term" value="F:hydrolase activity"/>
    <property type="evidence" value="ECO:0007669"/>
    <property type="project" value="UniProtKB-KW"/>
</dbReference>
<dbReference type="Proteomes" id="UP001556709">
    <property type="component" value="Unassembled WGS sequence"/>
</dbReference>
<keyword evidence="3" id="KW-1185">Reference proteome</keyword>
<dbReference type="PROSITE" id="PS51273">
    <property type="entry name" value="GATASE_TYPE_1"/>
    <property type="match status" value="1"/>
</dbReference>
<keyword evidence="2" id="KW-0315">Glutamine amidotransferase</keyword>
<evidence type="ECO:0000313" key="3">
    <source>
        <dbReference type="Proteomes" id="UP001556709"/>
    </source>
</evidence>
<evidence type="ECO:0000259" key="1">
    <source>
        <dbReference type="Pfam" id="PF00117"/>
    </source>
</evidence>
<name>A0ABV3TCK9_9GAMM</name>
<sequence>MMQSRPSLTVGVLLCDDLHEELLTRWPSYLSLFDELLAGDPVAFETRGYRVHDKEWPDGPDAADAWLVTGSRASVHERLDWIVELEGLVRDIDTQGVPLVGVCFGHQLIHSALGGRTAPSPHGWHLGVYPVHTETAWAGLDAGQPLSLLAVHQDQVVDSAPGFERLATSPQCPWYAAKRGTTLTIQGHPEFDEAFFHALMDRVRLKAGDEAVEAAIARLPSSNHHEPVRRWIRGWLAGAESQATAG</sequence>
<dbReference type="EMBL" id="JBAKFM010000002">
    <property type="protein sequence ID" value="MEX0469353.1"/>
    <property type="molecule type" value="Genomic_DNA"/>
</dbReference>
<comment type="caution">
    <text evidence="2">The sequence shown here is derived from an EMBL/GenBank/DDBJ whole genome shotgun (WGS) entry which is preliminary data.</text>
</comment>
<feature type="domain" description="Glutamine amidotransferase" evidence="1">
    <location>
        <begin position="87"/>
        <end position="192"/>
    </location>
</feature>
<protein>
    <submittedName>
        <fullName evidence="2">Type 1 glutamine amidotransferase</fullName>
        <ecNumber evidence="2">3.4.-.-</ecNumber>
    </submittedName>
</protein>
<proteinExistence type="predicted"/>
<dbReference type="PANTHER" id="PTHR42695">
    <property type="entry name" value="GLUTAMINE AMIDOTRANSFERASE YLR126C-RELATED"/>
    <property type="match status" value="1"/>
</dbReference>
<accession>A0ABV3TCK9</accession>
<dbReference type="EC" id="3.4.-.-" evidence="2"/>
<dbReference type="InterPro" id="IPR044992">
    <property type="entry name" value="ChyE-like"/>
</dbReference>
<dbReference type="Gene3D" id="3.40.50.880">
    <property type="match status" value="1"/>
</dbReference>
<dbReference type="InterPro" id="IPR017926">
    <property type="entry name" value="GATASE"/>
</dbReference>
<dbReference type="SUPFAM" id="SSF52317">
    <property type="entry name" value="Class I glutamine amidotransferase-like"/>
    <property type="match status" value="1"/>
</dbReference>
<keyword evidence="2" id="KW-0378">Hydrolase</keyword>
<dbReference type="RefSeq" id="WP_367958397.1">
    <property type="nucleotide sequence ID" value="NZ_JBAKFK010000002.1"/>
</dbReference>
<gene>
    <name evidence="2" type="ORF">V6X73_06405</name>
</gene>
<evidence type="ECO:0000313" key="2">
    <source>
        <dbReference type="EMBL" id="MEX0469353.1"/>
    </source>
</evidence>
<dbReference type="InterPro" id="IPR029062">
    <property type="entry name" value="Class_I_gatase-like"/>
</dbReference>
<dbReference type="Pfam" id="PF00117">
    <property type="entry name" value="GATase"/>
    <property type="match status" value="1"/>
</dbReference>
<dbReference type="CDD" id="cd01741">
    <property type="entry name" value="GATase1_1"/>
    <property type="match status" value="1"/>
</dbReference>